<dbReference type="GO" id="GO:0030424">
    <property type="term" value="C:axon"/>
    <property type="evidence" value="ECO:0007669"/>
    <property type="project" value="TreeGrafter"/>
</dbReference>
<comment type="caution">
    <text evidence="10">The sequence shown here is derived from an EMBL/GenBank/DDBJ whole genome shotgun (WGS) entry which is preliminary data.</text>
</comment>
<dbReference type="AlphaFoldDB" id="A0AAV6U3J7"/>
<keyword evidence="8" id="KW-0732">Signal</keyword>
<dbReference type="GO" id="GO:0005886">
    <property type="term" value="C:plasma membrane"/>
    <property type="evidence" value="ECO:0007669"/>
    <property type="project" value="UniProtKB-SubCell"/>
</dbReference>
<organism evidence="10 11">
    <name type="scientific">Oedothorax gibbosus</name>
    <dbReference type="NCBI Taxonomy" id="931172"/>
    <lineage>
        <taxon>Eukaryota</taxon>
        <taxon>Metazoa</taxon>
        <taxon>Ecdysozoa</taxon>
        <taxon>Arthropoda</taxon>
        <taxon>Chelicerata</taxon>
        <taxon>Arachnida</taxon>
        <taxon>Araneae</taxon>
        <taxon>Araneomorphae</taxon>
        <taxon>Entelegynae</taxon>
        <taxon>Araneoidea</taxon>
        <taxon>Linyphiidae</taxon>
        <taxon>Erigoninae</taxon>
        <taxon>Oedothorax</taxon>
    </lineage>
</organism>
<evidence type="ECO:0000256" key="7">
    <source>
        <dbReference type="ARBA" id="ARBA00023319"/>
    </source>
</evidence>
<dbReference type="SMART" id="SM00409">
    <property type="entry name" value="IG"/>
    <property type="match status" value="2"/>
</dbReference>
<dbReference type="GO" id="GO:0070593">
    <property type="term" value="P:dendrite self-avoidance"/>
    <property type="evidence" value="ECO:0007669"/>
    <property type="project" value="TreeGrafter"/>
</dbReference>
<proteinExistence type="predicted"/>
<feature type="signal peptide" evidence="8">
    <location>
        <begin position="1"/>
        <end position="18"/>
    </location>
</feature>
<feature type="domain" description="Ig-like" evidence="9">
    <location>
        <begin position="24"/>
        <end position="112"/>
    </location>
</feature>
<keyword evidence="2" id="KW-1003">Cell membrane</keyword>
<reference evidence="10 11" key="1">
    <citation type="journal article" date="2022" name="Nat. Ecol. Evol.">
        <title>A masculinizing supergene underlies an exaggerated male reproductive morph in a spider.</title>
        <authorList>
            <person name="Hendrickx F."/>
            <person name="De Corte Z."/>
            <person name="Sonet G."/>
            <person name="Van Belleghem S.M."/>
            <person name="Kostlbacher S."/>
            <person name="Vangestel C."/>
        </authorList>
    </citation>
    <scope>NUCLEOTIDE SEQUENCE [LARGE SCALE GENOMIC DNA]</scope>
    <source>
        <strain evidence="10">W744_W776</strain>
    </source>
</reference>
<feature type="chain" id="PRO_5043753472" description="Ig-like domain-containing protein" evidence="8">
    <location>
        <begin position="19"/>
        <end position="218"/>
    </location>
</feature>
<evidence type="ECO:0000259" key="9">
    <source>
        <dbReference type="PROSITE" id="PS50835"/>
    </source>
</evidence>
<dbReference type="GO" id="GO:0007156">
    <property type="term" value="P:homophilic cell adhesion via plasma membrane adhesion molecules"/>
    <property type="evidence" value="ECO:0007669"/>
    <property type="project" value="TreeGrafter"/>
</dbReference>
<dbReference type="PROSITE" id="PS50835">
    <property type="entry name" value="IG_LIKE"/>
    <property type="match status" value="2"/>
</dbReference>
<dbReference type="InterPro" id="IPR036179">
    <property type="entry name" value="Ig-like_dom_sf"/>
</dbReference>
<name>A0AAV6U3J7_9ARAC</name>
<keyword evidence="5" id="KW-1015">Disulfide bond</keyword>
<dbReference type="SMART" id="SM00408">
    <property type="entry name" value="IGc2"/>
    <property type="match status" value="2"/>
</dbReference>
<dbReference type="Proteomes" id="UP000827092">
    <property type="component" value="Unassembled WGS sequence"/>
</dbReference>
<evidence type="ECO:0000256" key="2">
    <source>
        <dbReference type="ARBA" id="ARBA00022475"/>
    </source>
</evidence>
<gene>
    <name evidence="10" type="ORF">JTE90_017453</name>
</gene>
<dbReference type="GO" id="GO:0007411">
    <property type="term" value="P:axon guidance"/>
    <property type="evidence" value="ECO:0007669"/>
    <property type="project" value="TreeGrafter"/>
</dbReference>
<keyword evidence="3" id="KW-0677">Repeat</keyword>
<accession>A0AAV6U3J7</accession>
<dbReference type="InterPro" id="IPR007110">
    <property type="entry name" value="Ig-like_dom"/>
</dbReference>
<keyword evidence="4" id="KW-0472">Membrane</keyword>
<dbReference type="InterPro" id="IPR013098">
    <property type="entry name" value="Ig_I-set"/>
</dbReference>
<dbReference type="FunFam" id="2.60.40.10:FF:000333">
    <property type="entry name" value="Down syndrome cell adhesion molecule"/>
    <property type="match status" value="1"/>
</dbReference>
<evidence type="ECO:0000256" key="8">
    <source>
        <dbReference type="SAM" id="SignalP"/>
    </source>
</evidence>
<keyword evidence="7" id="KW-0393">Immunoglobulin domain</keyword>
<evidence type="ECO:0000256" key="1">
    <source>
        <dbReference type="ARBA" id="ARBA00004236"/>
    </source>
</evidence>
<protein>
    <recommendedName>
        <fullName evidence="9">Ig-like domain-containing protein</fullName>
    </recommendedName>
</protein>
<dbReference type="SUPFAM" id="SSF48726">
    <property type="entry name" value="Immunoglobulin"/>
    <property type="match status" value="2"/>
</dbReference>
<dbReference type="Gene3D" id="2.60.40.10">
    <property type="entry name" value="Immunoglobulins"/>
    <property type="match status" value="2"/>
</dbReference>
<keyword evidence="11" id="KW-1185">Reference proteome</keyword>
<dbReference type="GO" id="GO:0098632">
    <property type="term" value="F:cell-cell adhesion mediator activity"/>
    <property type="evidence" value="ECO:0007669"/>
    <property type="project" value="TreeGrafter"/>
</dbReference>
<dbReference type="InterPro" id="IPR013783">
    <property type="entry name" value="Ig-like_fold"/>
</dbReference>
<evidence type="ECO:0000256" key="6">
    <source>
        <dbReference type="ARBA" id="ARBA00023180"/>
    </source>
</evidence>
<sequence>MEVLHLVWSCIIFVLVLATDQSYPKIKEFSFPAHIPVGEKTSAMCFAISSESPVTFSWMKDGKEISSPDISIKNDKEFSVIIINPVSLSSSGNFTCVAKNSHGAVSFSTSLLVVDAPKWVVEPSNVTATVGENIVLKCSASGSPNPKVEWKKLEKNISLMQNVRFKPVNGSLSFSAVSIDDEGEYECSANNGVDIITKRISITVKGEILETSINENIR</sequence>
<evidence type="ECO:0000313" key="10">
    <source>
        <dbReference type="EMBL" id="KAG8178106.1"/>
    </source>
</evidence>
<comment type="subcellular location">
    <subcellularLocation>
        <location evidence="1">Cell membrane</location>
    </subcellularLocation>
</comment>
<evidence type="ECO:0000313" key="11">
    <source>
        <dbReference type="Proteomes" id="UP000827092"/>
    </source>
</evidence>
<dbReference type="Pfam" id="PF07679">
    <property type="entry name" value="I-set"/>
    <property type="match status" value="2"/>
</dbReference>
<keyword evidence="6" id="KW-0325">Glycoprotein</keyword>
<feature type="domain" description="Ig-like" evidence="9">
    <location>
        <begin position="117"/>
        <end position="203"/>
    </location>
</feature>
<dbReference type="InterPro" id="IPR003598">
    <property type="entry name" value="Ig_sub2"/>
</dbReference>
<evidence type="ECO:0000256" key="4">
    <source>
        <dbReference type="ARBA" id="ARBA00023136"/>
    </source>
</evidence>
<evidence type="ECO:0000256" key="3">
    <source>
        <dbReference type="ARBA" id="ARBA00022737"/>
    </source>
</evidence>
<dbReference type="EMBL" id="JAFNEN010000717">
    <property type="protein sequence ID" value="KAG8178106.1"/>
    <property type="molecule type" value="Genomic_DNA"/>
</dbReference>
<evidence type="ECO:0000256" key="5">
    <source>
        <dbReference type="ARBA" id="ARBA00023157"/>
    </source>
</evidence>
<dbReference type="FunFam" id="2.60.40.10:FF:000005">
    <property type="entry name" value="Neuronal cell adhesion molecule"/>
    <property type="match status" value="1"/>
</dbReference>
<dbReference type="InterPro" id="IPR003599">
    <property type="entry name" value="Ig_sub"/>
</dbReference>
<dbReference type="PANTHER" id="PTHR10075:SF14">
    <property type="entry name" value="CELL ADHESION MOLECULE DSCAM2-RELATED"/>
    <property type="match status" value="1"/>
</dbReference>
<dbReference type="PANTHER" id="PTHR10075">
    <property type="entry name" value="BASIGIN RELATED"/>
    <property type="match status" value="1"/>
</dbReference>